<dbReference type="Proteomes" id="UP001215280">
    <property type="component" value="Unassembled WGS sequence"/>
</dbReference>
<feature type="chain" id="PRO_5041908740" evidence="1">
    <location>
        <begin position="24"/>
        <end position="185"/>
    </location>
</feature>
<protein>
    <submittedName>
        <fullName evidence="2">Uncharacterized protein</fullName>
    </submittedName>
</protein>
<sequence>MRCTGPSYTLWFLTVVVGSVVHGSSVNRTIDDVYGDSVTGALVQYLPEVPASEGPLWFNQTSCAGCANVPDASLAHDDTWTAALYLADIGSMSVSMGFSGTAIFVFFIIPNFAAASNLASVVRCDFFIDGASVGSFTHDSDGSSEFAYNTLVYSNVTVPNGDHVLLIETTGADPAIVIFDYALYT</sequence>
<keyword evidence="3" id="KW-1185">Reference proteome</keyword>
<feature type="non-terminal residue" evidence="2">
    <location>
        <position position="1"/>
    </location>
</feature>
<evidence type="ECO:0000256" key="1">
    <source>
        <dbReference type="SAM" id="SignalP"/>
    </source>
</evidence>
<keyword evidence="1" id="KW-0732">Signal</keyword>
<accession>A0AAD7IQM7</accession>
<reference evidence="2" key="1">
    <citation type="submission" date="2023-03" db="EMBL/GenBank/DDBJ databases">
        <title>Massive genome expansion in bonnet fungi (Mycena s.s.) driven by repeated elements and novel gene families across ecological guilds.</title>
        <authorList>
            <consortium name="Lawrence Berkeley National Laboratory"/>
            <person name="Harder C.B."/>
            <person name="Miyauchi S."/>
            <person name="Viragh M."/>
            <person name="Kuo A."/>
            <person name="Thoen E."/>
            <person name="Andreopoulos B."/>
            <person name="Lu D."/>
            <person name="Skrede I."/>
            <person name="Drula E."/>
            <person name="Henrissat B."/>
            <person name="Morin E."/>
            <person name="Kohler A."/>
            <person name="Barry K."/>
            <person name="LaButti K."/>
            <person name="Morin E."/>
            <person name="Salamov A."/>
            <person name="Lipzen A."/>
            <person name="Mereny Z."/>
            <person name="Hegedus B."/>
            <person name="Baldrian P."/>
            <person name="Stursova M."/>
            <person name="Weitz H."/>
            <person name="Taylor A."/>
            <person name="Grigoriev I.V."/>
            <person name="Nagy L.G."/>
            <person name="Martin F."/>
            <person name="Kauserud H."/>
        </authorList>
    </citation>
    <scope>NUCLEOTIDE SEQUENCE</scope>
    <source>
        <strain evidence="2">CBHHK188m</strain>
    </source>
</reference>
<name>A0AAD7IQM7_9AGAR</name>
<feature type="signal peptide" evidence="1">
    <location>
        <begin position="1"/>
        <end position="23"/>
    </location>
</feature>
<dbReference type="EMBL" id="JARJLG010000095">
    <property type="protein sequence ID" value="KAJ7747182.1"/>
    <property type="molecule type" value="Genomic_DNA"/>
</dbReference>
<gene>
    <name evidence="2" type="ORF">DFH07DRAFT_747855</name>
</gene>
<proteinExistence type="predicted"/>
<dbReference type="AlphaFoldDB" id="A0AAD7IQM7"/>
<organism evidence="2 3">
    <name type="scientific">Mycena maculata</name>
    <dbReference type="NCBI Taxonomy" id="230809"/>
    <lineage>
        <taxon>Eukaryota</taxon>
        <taxon>Fungi</taxon>
        <taxon>Dikarya</taxon>
        <taxon>Basidiomycota</taxon>
        <taxon>Agaricomycotina</taxon>
        <taxon>Agaricomycetes</taxon>
        <taxon>Agaricomycetidae</taxon>
        <taxon>Agaricales</taxon>
        <taxon>Marasmiineae</taxon>
        <taxon>Mycenaceae</taxon>
        <taxon>Mycena</taxon>
    </lineage>
</organism>
<evidence type="ECO:0000313" key="2">
    <source>
        <dbReference type="EMBL" id="KAJ7747182.1"/>
    </source>
</evidence>
<comment type="caution">
    <text evidence="2">The sequence shown here is derived from an EMBL/GenBank/DDBJ whole genome shotgun (WGS) entry which is preliminary data.</text>
</comment>
<dbReference type="Gene3D" id="2.60.120.260">
    <property type="entry name" value="Galactose-binding domain-like"/>
    <property type="match status" value="1"/>
</dbReference>
<evidence type="ECO:0000313" key="3">
    <source>
        <dbReference type="Proteomes" id="UP001215280"/>
    </source>
</evidence>